<dbReference type="RefSeq" id="WP_281468079.1">
    <property type="nucleotide sequence ID" value="NZ_CP124535.1"/>
</dbReference>
<gene>
    <name evidence="1" type="ORF">QF092_04665</name>
</gene>
<organism evidence="1 2">
    <name type="scientific">Fuscovulum ytuae</name>
    <dbReference type="NCBI Taxonomy" id="3042299"/>
    <lineage>
        <taxon>Bacteria</taxon>
        <taxon>Pseudomonadati</taxon>
        <taxon>Pseudomonadota</taxon>
        <taxon>Alphaproteobacteria</taxon>
        <taxon>Rhodobacterales</taxon>
        <taxon>Paracoccaceae</taxon>
        <taxon>Fuscovulum</taxon>
    </lineage>
</organism>
<keyword evidence="2" id="KW-1185">Reference proteome</keyword>
<sequence>MSRPPYAGMGRVASFGEVGVRWIGVVVALWPMAVAADGWERLDGAGVRAALEGRVLVYENGTMQDFRADGRTLYGAESWGRWRVEGDRYCSVWPPSDRWACYDLERDGARLRFLSDGGEETVGAYGDL</sequence>
<protein>
    <submittedName>
        <fullName evidence="1">Uncharacterized protein</fullName>
    </submittedName>
</protein>
<evidence type="ECO:0000313" key="1">
    <source>
        <dbReference type="EMBL" id="WGV17102.1"/>
    </source>
</evidence>
<evidence type="ECO:0000313" key="2">
    <source>
        <dbReference type="Proteomes" id="UP001230978"/>
    </source>
</evidence>
<reference evidence="1 2" key="1">
    <citation type="submission" date="2023-04" db="EMBL/GenBank/DDBJ databases">
        <title>YMD61, complete Genome.</title>
        <authorList>
            <person name="Zhang J."/>
        </authorList>
    </citation>
    <scope>NUCLEOTIDE SEQUENCE [LARGE SCALE GENOMIC DNA]</scope>
    <source>
        <strain evidence="1 2">YMD61</strain>
    </source>
</reference>
<name>A0ABY8QA60_9RHOB</name>
<proteinExistence type="predicted"/>
<dbReference type="EMBL" id="CP124535">
    <property type="protein sequence ID" value="WGV17102.1"/>
    <property type="molecule type" value="Genomic_DNA"/>
</dbReference>
<dbReference type="Proteomes" id="UP001230978">
    <property type="component" value="Chromosome"/>
</dbReference>
<accession>A0ABY8QA60</accession>